<evidence type="ECO:0000313" key="4">
    <source>
        <dbReference type="EMBL" id="KGF47248.1"/>
    </source>
</evidence>
<dbReference type="PANTHER" id="PTHR42734">
    <property type="entry name" value="METAL TRANSPORT SYSTEM ATP-BINDING PROTEIN TM_0124-RELATED"/>
    <property type="match status" value="1"/>
</dbReference>
<sequence>MREADASARELLHYENITLQREGQEILRGVYWDVKESENWAVVGLNGSGKSTMLSMIPAIHMPTSGILRVFGKEFGTCYWSSVKERIGFVSASLARFYQTLYKQTVEEIIISGRYHTIGTYCTLTAEDHTSANVLLKDFQLSHRRHHTFGILSTGEQRRTLLGRAVMGDPDLLILDEPCAGLDVKHREAFLTTLVQMSKRGIPFVYVTHQIEEIMPPVTHVAIVAEGQVVQKGPKRDILTDAVLSELYGVAVHVLWRKERPFMIVA</sequence>
<dbReference type="InterPro" id="IPR003439">
    <property type="entry name" value="ABC_transporter-like_ATP-bd"/>
</dbReference>
<dbReference type="eggNOG" id="COG1119">
    <property type="taxonomic scope" value="Bacteria"/>
</dbReference>
<evidence type="ECO:0000256" key="1">
    <source>
        <dbReference type="ARBA" id="ARBA00005417"/>
    </source>
</evidence>
<dbReference type="PANTHER" id="PTHR42734:SF17">
    <property type="entry name" value="METAL TRANSPORT SYSTEM ATP-BINDING PROTEIN TM_0124-RELATED"/>
    <property type="match status" value="1"/>
</dbReference>
<keyword evidence="2" id="KW-0813">Transport</keyword>
<keyword evidence="4" id="KW-0067">ATP-binding</keyword>
<dbReference type="Gene3D" id="3.40.50.300">
    <property type="entry name" value="P-loop containing nucleotide triphosphate hydrolases"/>
    <property type="match status" value="1"/>
</dbReference>
<gene>
    <name evidence="4" type="ORF">HMPREF0872_05195</name>
</gene>
<dbReference type="EMBL" id="JRNT01000014">
    <property type="protein sequence ID" value="KGF47248.1"/>
    <property type="molecule type" value="Genomic_DNA"/>
</dbReference>
<dbReference type="InterPro" id="IPR050153">
    <property type="entry name" value="Metal_Ion_Import_ABC"/>
</dbReference>
<dbReference type="Proteomes" id="UP000029628">
    <property type="component" value="Unassembled WGS sequence"/>
</dbReference>
<keyword evidence="5" id="KW-1185">Reference proteome</keyword>
<evidence type="ECO:0000259" key="3">
    <source>
        <dbReference type="PROSITE" id="PS50893"/>
    </source>
</evidence>
<dbReference type="GO" id="GO:0005524">
    <property type="term" value="F:ATP binding"/>
    <property type="evidence" value="ECO:0007669"/>
    <property type="project" value="UniProtKB-KW"/>
</dbReference>
<dbReference type="AlphaFoldDB" id="A0A096AJH5"/>
<dbReference type="InterPro" id="IPR027417">
    <property type="entry name" value="P-loop_NTPase"/>
</dbReference>
<evidence type="ECO:0000256" key="2">
    <source>
        <dbReference type="ARBA" id="ARBA00022448"/>
    </source>
</evidence>
<proteinExistence type="inferred from homology"/>
<comment type="similarity">
    <text evidence="1">Belongs to the ABC transporter superfamily.</text>
</comment>
<dbReference type="Pfam" id="PF00005">
    <property type="entry name" value="ABC_tran"/>
    <property type="match status" value="1"/>
</dbReference>
<protein>
    <submittedName>
        <fullName evidence="4">Molybdenum ABC transporter ATP-binding protein</fullName>
    </submittedName>
</protein>
<keyword evidence="4" id="KW-0547">Nucleotide-binding</keyword>
<accession>A0A096AJH5</accession>
<feature type="domain" description="ABC transporter" evidence="3">
    <location>
        <begin position="12"/>
        <end position="251"/>
    </location>
</feature>
<reference evidence="4 5" key="1">
    <citation type="submission" date="2014-07" db="EMBL/GenBank/DDBJ databases">
        <authorList>
            <person name="McCorrison J."/>
            <person name="Sanka R."/>
            <person name="Torralba M."/>
            <person name="Gillis M."/>
            <person name="Haft D.H."/>
            <person name="Methe B."/>
            <person name="Sutton G."/>
            <person name="Nelson K.E."/>
        </authorList>
    </citation>
    <scope>NUCLEOTIDE SEQUENCE [LARGE SCALE GENOMIC DNA]</scope>
    <source>
        <strain evidence="4 5">DNF00314</strain>
    </source>
</reference>
<name>A0A096AJH5_9FIRM</name>
<dbReference type="GO" id="GO:0016887">
    <property type="term" value="F:ATP hydrolysis activity"/>
    <property type="evidence" value="ECO:0007669"/>
    <property type="project" value="InterPro"/>
</dbReference>
<evidence type="ECO:0000313" key="5">
    <source>
        <dbReference type="Proteomes" id="UP000029628"/>
    </source>
</evidence>
<dbReference type="PROSITE" id="PS50893">
    <property type="entry name" value="ABC_TRANSPORTER_2"/>
    <property type="match status" value="1"/>
</dbReference>
<dbReference type="SUPFAM" id="SSF52540">
    <property type="entry name" value="P-loop containing nucleoside triphosphate hydrolases"/>
    <property type="match status" value="1"/>
</dbReference>
<comment type="caution">
    <text evidence="4">The sequence shown here is derived from an EMBL/GenBank/DDBJ whole genome shotgun (WGS) entry which is preliminary data.</text>
</comment>
<organism evidence="4 5">
    <name type="scientific">Veillonella montpellierensis DNF00314</name>
    <dbReference type="NCBI Taxonomy" id="1401067"/>
    <lineage>
        <taxon>Bacteria</taxon>
        <taxon>Bacillati</taxon>
        <taxon>Bacillota</taxon>
        <taxon>Negativicutes</taxon>
        <taxon>Veillonellales</taxon>
        <taxon>Veillonellaceae</taxon>
        <taxon>Veillonella</taxon>
    </lineage>
</organism>